<evidence type="ECO:0000313" key="6">
    <source>
        <dbReference type="EMBL" id="GAU19993.1"/>
    </source>
</evidence>
<dbReference type="AlphaFoldDB" id="A0A2Z6MCW4"/>
<keyword evidence="7" id="KW-1185">Reference proteome</keyword>
<evidence type="ECO:0000256" key="2">
    <source>
        <dbReference type="ARBA" id="ARBA00022801"/>
    </source>
</evidence>
<sequence>MGVPSFYKWLIKKYSKAVQDTNTSTVEYDNLYLDMNSIIHPCFHPNDDENNNNISPPTTFDQVFTNMFDYIDNLVGIVKPRKLLYMAIDGVVPRAKMNQQRTRRFRTAKDDEMREAEEERLRKQFEMEGKQVLPKQECEVSDSNVITPGTEFMHKLSEALKSYISLRISSNSLWKDIMVILSDANVPGEGEHKIMSFIRKQRGLPDYDPNTDADLIMLGLSSHEPHFSIIREVVPNYHEKLQQNAVRFELLHIWLLREYLELEMKIEDPPKNLIVDFERIVDDFIFICFFAGNDFLPHLPSLDIYEGAIDLLMTVYKREFNKFGGYLVDINKMGEKHNAYVKLSRVEKFILMVGAYEEKIFNKRSAIRGKKLRRLISDQEQSKQEDQNAFDFMDIENESSSNCALRIKKAHDINN</sequence>
<feature type="non-terminal residue" evidence="6">
    <location>
        <position position="415"/>
    </location>
</feature>
<proteinExistence type="predicted"/>
<dbReference type="GO" id="GO:0004534">
    <property type="term" value="F:5'-3' RNA exonuclease activity"/>
    <property type="evidence" value="ECO:0007669"/>
    <property type="project" value="TreeGrafter"/>
</dbReference>
<evidence type="ECO:0000259" key="5">
    <source>
        <dbReference type="Pfam" id="PF17846"/>
    </source>
</evidence>
<reference evidence="7" key="1">
    <citation type="journal article" date="2017" name="Front. Plant Sci.">
        <title>Climate Clever Clovers: New Paradigm to Reduce the Environmental Footprint of Ruminants by Breeding Low Methanogenic Forages Utilizing Haplotype Variation.</title>
        <authorList>
            <person name="Kaur P."/>
            <person name="Appels R."/>
            <person name="Bayer P.E."/>
            <person name="Keeble-Gagnere G."/>
            <person name="Wang J."/>
            <person name="Hirakawa H."/>
            <person name="Shirasawa K."/>
            <person name="Vercoe P."/>
            <person name="Stefanova K."/>
            <person name="Durmic Z."/>
            <person name="Nichols P."/>
            <person name="Revell C."/>
            <person name="Isobe S.N."/>
            <person name="Edwards D."/>
            <person name="Erskine W."/>
        </authorList>
    </citation>
    <scope>NUCLEOTIDE SEQUENCE [LARGE SCALE GENOMIC DNA]</scope>
    <source>
        <strain evidence="7">cv. Daliak</strain>
    </source>
</reference>
<accession>A0A2Z6MCW4</accession>
<dbReference type="PANTHER" id="PTHR12341">
    <property type="entry name" value="5'-&gt;3' EXORIBONUCLEASE"/>
    <property type="match status" value="1"/>
</dbReference>
<dbReference type="Pfam" id="PF17846">
    <property type="entry name" value="XRN_M"/>
    <property type="match status" value="1"/>
</dbReference>
<dbReference type="InterPro" id="IPR041412">
    <property type="entry name" value="Xrn1_helical"/>
</dbReference>
<dbReference type="InterPro" id="IPR027073">
    <property type="entry name" value="5_3_exoribonuclease"/>
</dbReference>
<name>A0A2Z6MCW4_TRISU</name>
<dbReference type="GO" id="GO:0000956">
    <property type="term" value="P:nuclear-transcribed mRNA catabolic process"/>
    <property type="evidence" value="ECO:0007669"/>
    <property type="project" value="TreeGrafter"/>
</dbReference>
<feature type="domain" description="Xrn1 N-terminal" evidence="4">
    <location>
        <begin position="1"/>
        <end position="232"/>
    </location>
</feature>
<dbReference type="Pfam" id="PF03159">
    <property type="entry name" value="XRN_N"/>
    <property type="match status" value="1"/>
</dbReference>
<dbReference type="PANTHER" id="PTHR12341:SF62">
    <property type="entry name" value="5'-3' EXORIBONUCLEASE 3-LIKE"/>
    <property type="match status" value="1"/>
</dbReference>
<evidence type="ECO:0008006" key="8">
    <source>
        <dbReference type="Google" id="ProtNLM"/>
    </source>
</evidence>
<dbReference type="Gene3D" id="3.40.50.12390">
    <property type="match status" value="1"/>
</dbReference>
<keyword evidence="2" id="KW-0378">Hydrolase</keyword>
<organism evidence="6 7">
    <name type="scientific">Trifolium subterraneum</name>
    <name type="common">Subterranean clover</name>
    <dbReference type="NCBI Taxonomy" id="3900"/>
    <lineage>
        <taxon>Eukaryota</taxon>
        <taxon>Viridiplantae</taxon>
        <taxon>Streptophyta</taxon>
        <taxon>Embryophyta</taxon>
        <taxon>Tracheophyta</taxon>
        <taxon>Spermatophyta</taxon>
        <taxon>Magnoliopsida</taxon>
        <taxon>eudicotyledons</taxon>
        <taxon>Gunneridae</taxon>
        <taxon>Pentapetalae</taxon>
        <taxon>rosids</taxon>
        <taxon>fabids</taxon>
        <taxon>Fabales</taxon>
        <taxon>Fabaceae</taxon>
        <taxon>Papilionoideae</taxon>
        <taxon>50 kb inversion clade</taxon>
        <taxon>NPAAA clade</taxon>
        <taxon>Hologalegina</taxon>
        <taxon>IRL clade</taxon>
        <taxon>Trifolieae</taxon>
        <taxon>Trifolium</taxon>
    </lineage>
</organism>
<dbReference type="GO" id="GO:0003723">
    <property type="term" value="F:RNA binding"/>
    <property type="evidence" value="ECO:0007669"/>
    <property type="project" value="TreeGrafter"/>
</dbReference>
<gene>
    <name evidence="6" type="ORF">TSUD_273280</name>
</gene>
<keyword evidence="3" id="KW-0269">Exonuclease</keyword>
<dbReference type="CDD" id="cd18673">
    <property type="entry name" value="PIN_XRN1-2-like"/>
    <property type="match status" value="1"/>
</dbReference>
<keyword evidence="1" id="KW-0540">Nuclease</keyword>
<dbReference type="InterPro" id="IPR004859">
    <property type="entry name" value="Xrn1_N"/>
</dbReference>
<protein>
    <recommendedName>
        <fullName evidence="8">Xrn1 N-terminal domain-containing protein</fullName>
    </recommendedName>
</protein>
<evidence type="ECO:0000313" key="7">
    <source>
        <dbReference type="Proteomes" id="UP000242715"/>
    </source>
</evidence>
<evidence type="ECO:0000256" key="1">
    <source>
        <dbReference type="ARBA" id="ARBA00022722"/>
    </source>
</evidence>
<dbReference type="Proteomes" id="UP000242715">
    <property type="component" value="Unassembled WGS sequence"/>
</dbReference>
<dbReference type="GO" id="GO:0005634">
    <property type="term" value="C:nucleus"/>
    <property type="evidence" value="ECO:0007669"/>
    <property type="project" value="TreeGrafter"/>
</dbReference>
<evidence type="ECO:0000259" key="4">
    <source>
        <dbReference type="Pfam" id="PF03159"/>
    </source>
</evidence>
<dbReference type="OrthoDB" id="372487at2759"/>
<evidence type="ECO:0000256" key="3">
    <source>
        <dbReference type="ARBA" id="ARBA00022839"/>
    </source>
</evidence>
<feature type="domain" description="Xrn1 helical" evidence="5">
    <location>
        <begin position="275"/>
        <end position="410"/>
    </location>
</feature>
<dbReference type="EMBL" id="DF973207">
    <property type="protein sequence ID" value="GAU19993.1"/>
    <property type="molecule type" value="Genomic_DNA"/>
</dbReference>